<protein>
    <recommendedName>
        <fullName evidence="3">DUF2949 domain-containing protein</fullName>
    </recommendedName>
</protein>
<proteinExistence type="predicted"/>
<dbReference type="AlphaFoldDB" id="A0A1U7J0N4"/>
<dbReference type="InterPro" id="IPR021336">
    <property type="entry name" value="DUF2949"/>
</dbReference>
<dbReference type="EMBL" id="MRCG01000018">
    <property type="protein sequence ID" value="OKH45170.1"/>
    <property type="molecule type" value="Genomic_DNA"/>
</dbReference>
<dbReference type="RefSeq" id="WP_073610321.1">
    <property type="nucleotide sequence ID" value="NZ_MRCG01000018.1"/>
</dbReference>
<dbReference type="Proteomes" id="UP000185557">
    <property type="component" value="Unassembled WGS sequence"/>
</dbReference>
<reference evidence="1 2" key="1">
    <citation type="submission" date="2016-11" db="EMBL/GenBank/DDBJ databases">
        <title>Draft Genome Sequences of Nine Cyanobacterial Strains from Diverse Habitats.</title>
        <authorList>
            <person name="Zhu T."/>
            <person name="Hou S."/>
            <person name="Lu X."/>
            <person name="Hess W.R."/>
        </authorList>
    </citation>
    <scope>NUCLEOTIDE SEQUENCE [LARGE SCALE GENOMIC DNA]</scope>
    <source>
        <strain evidence="1 2">NIES-30</strain>
    </source>
</reference>
<name>A0A1U7J0N4_9CYAN</name>
<keyword evidence="2" id="KW-1185">Reference proteome</keyword>
<evidence type="ECO:0000313" key="2">
    <source>
        <dbReference type="Proteomes" id="UP000185557"/>
    </source>
</evidence>
<sequence>MPSQRQNQLIEFLQTELAVSSEAIAMGLRKAGQATNLLPMALWQYGLVSTDQLSQIFDWLEEVGPAAP</sequence>
<comment type="caution">
    <text evidence="1">The sequence shown here is derived from an EMBL/GenBank/DDBJ whole genome shotgun (WGS) entry which is preliminary data.</text>
</comment>
<dbReference type="Pfam" id="PF11165">
    <property type="entry name" value="DUF2949"/>
    <property type="match status" value="1"/>
</dbReference>
<organism evidence="1 2">
    <name type="scientific">Phormidium tenue NIES-30</name>
    <dbReference type="NCBI Taxonomy" id="549789"/>
    <lineage>
        <taxon>Bacteria</taxon>
        <taxon>Bacillati</taxon>
        <taxon>Cyanobacteriota</taxon>
        <taxon>Cyanophyceae</taxon>
        <taxon>Oscillatoriophycideae</taxon>
        <taxon>Oscillatoriales</taxon>
        <taxon>Oscillatoriaceae</taxon>
        <taxon>Phormidium</taxon>
    </lineage>
</organism>
<dbReference type="STRING" id="549789.NIES30_20555"/>
<gene>
    <name evidence="1" type="ORF">NIES30_20555</name>
</gene>
<accession>A0A1U7J0N4</accession>
<evidence type="ECO:0008006" key="3">
    <source>
        <dbReference type="Google" id="ProtNLM"/>
    </source>
</evidence>
<evidence type="ECO:0000313" key="1">
    <source>
        <dbReference type="EMBL" id="OKH45170.1"/>
    </source>
</evidence>
<dbReference type="OrthoDB" id="433602at2"/>